<comment type="similarity">
    <text evidence="1">Belongs to the GHMP kinase family. GalK subfamily.</text>
</comment>
<feature type="domain" description="GHMP kinase C-terminal" evidence="11">
    <location>
        <begin position="291"/>
        <end position="370"/>
    </location>
</feature>
<dbReference type="InterPro" id="IPR019539">
    <property type="entry name" value="GalKase_N"/>
</dbReference>
<dbReference type="Gene3D" id="3.30.70.890">
    <property type="entry name" value="GHMP kinase, C-terminal domain"/>
    <property type="match status" value="1"/>
</dbReference>
<dbReference type="PANTHER" id="PTHR10457:SF7">
    <property type="entry name" value="GALACTOKINASE-RELATED"/>
    <property type="match status" value="1"/>
</dbReference>
<evidence type="ECO:0000313" key="13">
    <source>
        <dbReference type="EMBL" id="VAW35239.1"/>
    </source>
</evidence>
<keyword evidence="7" id="KW-0067">ATP-binding</keyword>
<dbReference type="GO" id="GO:0005524">
    <property type="term" value="F:ATP binding"/>
    <property type="evidence" value="ECO:0007669"/>
    <property type="project" value="UniProtKB-KW"/>
</dbReference>
<dbReference type="SUPFAM" id="SSF54211">
    <property type="entry name" value="Ribosomal protein S5 domain 2-like"/>
    <property type="match status" value="1"/>
</dbReference>
<dbReference type="EMBL" id="UOEU01000578">
    <property type="protein sequence ID" value="VAW35239.1"/>
    <property type="molecule type" value="Genomic_DNA"/>
</dbReference>
<dbReference type="Pfam" id="PF10509">
    <property type="entry name" value="GalKase_gal_bdg"/>
    <property type="match status" value="1"/>
</dbReference>
<keyword evidence="3 13" id="KW-0808">Transferase</keyword>
<dbReference type="FunFam" id="3.30.230.10:FF:000017">
    <property type="entry name" value="Galactokinase"/>
    <property type="match status" value="1"/>
</dbReference>
<keyword evidence="2" id="KW-0963">Cytoplasm</keyword>
<sequence length="394" mass="42650">MIDSNQSLFEQVQHIFRELTGRETAVTIRAPGRVNLLGSHLDYNEGWVLPGAIEPSVWLAAAPTTDNRVTVHALNFGETAAFQLPHLELFASSVGGNWINYPMGVAWALQKAGHPLVGMDVVLVSNLPIGAGVSSSAAVEMAFLLAWEALSGFQLDDLSRAKIGRKTENEYVGVNSGVMDQFACVASRANRLIFLNCRTMSHELLPMPSSIAVVLVDSGVRRQLAASNYNDRPAECREATAVLQQYLPQIKTLRDVSLDDLELFGHHLPQNLRRRAAHVVGECVRAQAGATALRQGDVATFGKLMRQSHISSRDNYENSTPELDFLAATAWATAGCYGARFGGGGYGGFMQILAEETAVPDLIESINSAFVGEYGRIPTNIVTKLVDGAKNLGR</sequence>
<dbReference type="InterPro" id="IPR006204">
    <property type="entry name" value="GHMP_kinase_N_dom"/>
</dbReference>
<dbReference type="InterPro" id="IPR006206">
    <property type="entry name" value="Mevalonate/galactokinase"/>
</dbReference>
<feature type="domain" description="Galactokinase N-terminal" evidence="12">
    <location>
        <begin position="16"/>
        <end position="63"/>
    </location>
</feature>
<accession>A0A3B0VEJ3</accession>
<dbReference type="NCBIfam" id="TIGR00131">
    <property type="entry name" value="gal_kin"/>
    <property type="match status" value="1"/>
</dbReference>
<keyword evidence="9" id="KW-0119">Carbohydrate metabolism</keyword>
<proteinExistence type="inferred from homology"/>
<evidence type="ECO:0000259" key="11">
    <source>
        <dbReference type="Pfam" id="PF08544"/>
    </source>
</evidence>
<evidence type="ECO:0000256" key="5">
    <source>
        <dbReference type="ARBA" id="ARBA00022741"/>
    </source>
</evidence>
<reference evidence="13" key="1">
    <citation type="submission" date="2018-06" db="EMBL/GenBank/DDBJ databases">
        <authorList>
            <person name="Zhirakovskaya E."/>
        </authorList>
    </citation>
    <scope>NUCLEOTIDE SEQUENCE</scope>
</reference>
<evidence type="ECO:0000256" key="4">
    <source>
        <dbReference type="ARBA" id="ARBA00022723"/>
    </source>
</evidence>
<dbReference type="Pfam" id="PF00288">
    <property type="entry name" value="GHMP_kinases_N"/>
    <property type="match status" value="1"/>
</dbReference>
<evidence type="ECO:0000259" key="12">
    <source>
        <dbReference type="Pfam" id="PF10509"/>
    </source>
</evidence>
<evidence type="ECO:0000256" key="1">
    <source>
        <dbReference type="ARBA" id="ARBA00006566"/>
    </source>
</evidence>
<dbReference type="GO" id="GO:0046872">
    <property type="term" value="F:metal ion binding"/>
    <property type="evidence" value="ECO:0007669"/>
    <property type="project" value="UniProtKB-KW"/>
</dbReference>
<keyword evidence="8" id="KW-0460">Magnesium</keyword>
<dbReference type="InterPro" id="IPR013750">
    <property type="entry name" value="GHMP_kinase_C_dom"/>
</dbReference>
<dbReference type="GO" id="GO:0004335">
    <property type="term" value="F:galactokinase activity"/>
    <property type="evidence" value="ECO:0007669"/>
    <property type="project" value="UniProtKB-EC"/>
</dbReference>
<dbReference type="PRINTS" id="PR00959">
    <property type="entry name" value="MEVGALKINASE"/>
</dbReference>
<dbReference type="InterPro" id="IPR036554">
    <property type="entry name" value="GHMP_kinase_C_sf"/>
</dbReference>
<feature type="domain" description="GHMP kinase N-terminal" evidence="10">
    <location>
        <begin position="100"/>
        <end position="186"/>
    </location>
</feature>
<evidence type="ECO:0000259" key="10">
    <source>
        <dbReference type="Pfam" id="PF00288"/>
    </source>
</evidence>
<dbReference type="EC" id="2.7.1.6" evidence="13"/>
<dbReference type="AlphaFoldDB" id="A0A3B0VEJ3"/>
<dbReference type="Pfam" id="PF08544">
    <property type="entry name" value="GHMP_kinases_C"/>
    <property type="match status" value="1"/>
</dbReference>
<dbReference type="SUPFAM" id="SSF55060">
    <property type="entry name" value="GHMP Kinase, C-terminal domain"/>
    <property type="match status" value="1"/>
</dbReference>
<dbReference type="PRINTS" id="PR00473">
    <property type="entry name" value="GALCTOKINASE"/>
</dbReference>
<evidence type="ECO:0000256" key="9">
    <source>
        <dbReference type="ARBA" id="ARBA00023277"/>
    </source>
</evidence>
<organism evidence="13">
    <name type="scientific">hydrothermal vent metagenome</name>
    <dbReference type="NCBI Taxonomy" id="652676"/>
    <lineage>
        <taxon>unclassified sequences</taxon>
        <taxon>metagenomes</taxon>
        <taxon>ecological metagenomes</taxon>
    </lineage>
</organism>
<name>A0A3B0VEJ3_9ZZZZ</name>
<protein>
    <submittedName>
        <fullName evidence="13">Galactokinase</fullName>
        <ecNumber evidence="13">2.7.1.6</ecNumber>
    </submittedName>
</protein>
<dbReference type="GO" id="GO:0006012">
    <property type="term" value="P:galactose metabolic process"/>
    <property type="evidence" value="ECO:0007669"/>
    <property type="project" value="InterPro"/>
</dbReference>
<evidence type="ECO:0000256" key="2">
    <source>
        <dbReference type="ARBA" id="ARBA00022490"/>
    </source>
</evidence>
<evidence type="ECO:0000256" key="8">
    <source>
        <dbReference type="ARBA" id="ARBA00022842"/>
    </source>
</evidence>
<dbReference type="GO" id="GO:0005829">
    <property type="term" value="C:cytosol"/>
    <property type="evidence" value="ECO:0007669"/>
    <property type="project" value="TreeGrafter"/>
</dbReference>
<dbReference type="InterPro" id="IPR014721">
    <property type="entry name" value="Ribsml_uS5_D2-typ_fold_subgr"/>
</dbReference>
<dbReference type="PANTHER" id="PTHR10457">
    <property type="entry name" value="MEVALONATE KINASE/GALACTOKINASE"/>
    <property type="match status" value="1"/>
</dbReference>
<dbReference type="FunFam" id="3.30.70.890:FF:000001">
    <property type="entry name" value="Galactokinase"/>
    <property type="match status" value="1"/>
</dbReference>
<dbReference type="PIRSF" id="PIRSF000530">
    <property type="entry name" value="Galactokinase"/>
    <property type="match status" value="1"/>
</dbReference>
<dbReference type="InterPro" id="IPR020568">
    <property type="entry name" value="Ribosomal_Su5_D2-typ_SF"/>
</dbReference>
<keyword evidence="5" id="KW-0547">Nucleotide-binding</keyword>
<dbReference type="InterPro" id="IPR000705">
    <property type="entry name" value="Galactokinase"/>
</dbReference>
<keyword evidence="6 13" id="KW-0418">Kinase</keyword>
<keyword evidence="4" id="KW-0479">Metal-binding</keyword>
<dbReference type="Gene3D" id="3.30.230.10">
    <property type="match status" value="1"/>
</dbReference>
<evidence type="ECO:0000256" key="3">
    <source>
        <dbReference type="ARBA" id="ARBA00022679"/>
    </source>
</evidence>
<gene>
    <name evidence="13" type="ORF">MNBD_CHLOROFLEXI01-4008</name>
</gene>
<evidence type="ECO:0000256" key="6">
    <source>
        <dbReference type="ARBA" id="ARBA00022777"/>
    </source>
</evidence>
<evidence type="ECO:0000256" key="7">
    <source>
        <dbReference type="ARBA" id="ARBA00022840"/>
    </source>
</evidence>